<dbReference type="InterPro" id="IPR017932">
    <property type="entry name" value="GATase_2_dom"/>
</dbReference>
<dbReference type="InterPro" id="IPR029055">
    <property type="entry name" value="Ntn_hydrolases_N"/>
</dbReference>
<dbReference type="InterPro" id="IPR026869">
    <property type="entry name" value="EgtC-like"/>
</dbReference>
<keyword evidence="1 3" id="KW-0315">Glutamine amidotransferase</keyword>
<comment type="caution">
    <text evidence="3">The sequence shown here is derived from an EMBL/GenBank/DDBJ whole genome shotgun (WGS) entry which is preliminary data.</text>
</comment>
<organism evidence="3 4">
    <name type="scientific">Paralcaligenes ureilyticus</name>
    <dbReference type="NCBI Taxonomy" id="627131"/>
    <lineage>
        <taxon>Bacteria</taxon>
        <taxon>Pseudomonadati</taxon>
        <taxon>Pseudomonadota</taxon>
        <taxon>Betaproteobacteria</taxon>
        <taxon>Burkholderiales</taxon>
        <taxon>Alcaligenaceae</taxon>
        <taxon>Paralcaligenes</taxon>
    </lineage>
</organism>
<dbReference type="Pfam" id="PF13230">
    <property type="entry name" value="GATase_4"/>
    <property type="match status" value="1"/>
</dbReference>
<gene>
    <name evidence="3" type="ORF">EDC26_106109</name>
</gene>
<proteinExistence type="predicted"/>
<feature type="domain" description="Glutamine amidotransferase type-2" evidence="2">
    <location>
        <begin position="2"/>
        <end position="276"/>
    </location>
</feature>
<dbReference type="SUPFAM" id="SSF56235">
    <property type="entry name" value="N-terminal nucleophile aminohydrolases (Ntn hydrolases)"/>
    <property type="match status" value="1"/>
</dbReference>
<evidence type="ECO:0000259" key="2">
    <source>
        <dbReference type="PROSITE" id="PS51278"/>
    </source>
</evidence>
<dbReference type="RefSeq" id="WP_132582122.1">
    <property type="nucleotide sequence ID" value="NZ_SMAJ01000006.1"/>
</dbReference>
<dbReference type="OrthoDB" id="321954at2"/>
<dbReference type="PANTHER" id="PTHR42824">
    <property type="entry name" value="GLUTAMINE AMIDOTRANSFERASE"/>
    <property type="match status" value="1"/>
</dbReference>
<evidence type="ECO:0000313" key="4">
    <source>
        <dbReference type="Proteomes" id="UP000295525"/>
    </source>
</evidence>
<dbReference type="EMBL" id="SMAJ01000006">
    <property type="protein sequence ID" value="TCT07385.1"/>
    <property type="molecule type" value="Genomic_DNA"/>
</dbReference>
<protein>
    <submittedName>
        <fullName evidence="3">Glutamine amidotransferase</fullName>
    </submittedName>
</protein>
<dbReference type="Gene3D" id="3.60.20.10">
    <property type="entry name" value="Glutamine Phosphoribosylpyrophosphate, subunit 1, domain 1"/>
    <property type="match status" value="1"/>
</dbReference>
<keyword evidence="3" id="KW-0808">Transferase</keyword>
<name>A0A4R3M7T1_9BURK</name>
<evidence type="ECO:0000313" key="3">
    <source>
        <dbReference type="EMBL" id="TCT07385.1"/>
    </source>
</evidence>
<dbReference type="GO" id="GO:0016740">
    <property type="term" value="F:transferase activity"/>
    <property type="evidence" value="ECO:0007669"/>
    <property type="project" value="UniProtKB-KW"/>
</dbReference>
<dbReference type="CDD" id="cd01908">
    <property type="entry name" value="YafJ"/>
    <property type="match status" value="1"/>
</dbReference>
<accession>A0A4R3M7T1</accession>
<reference evidence="3 4" key="1">
    <citation type="submission" date="2019-03" db="EMBL/GenBank/DDBJ databases">
        <title>Genomic Encyclopedia of Type Strains, Phase IV (KMG-IV): sequencing the most valuable type-strain genomes for metagenomic binning, comparative biology and taxonomic classification.</title>
        <authorList>
            <person name="Goeker M."/>
        </authorList>
    </citation>
    <scope>NUCLEOTIDE SEQUENCE [LARGE SCALE GENOMIC DNA]</scope>
    <source>
        <strain evidence="3 4">DSM 24591</strain>
    </source>
</reference>
<dbReference type="PANTHER" id="PTHR42824:SF1">
    <property type="entry name" value="GLUTAMINE AMIDOTRANSFERASE YAFJ-RELATED"/>
    <property type="match status" value="1"/>
</dbReference>
<sequence>MCQLLGMSCATPTDITFSFTGFAARGGQTDHHADGFGVAFFENKACRLFIDNAPSCRSPVAELIKRYPIKSKNVIAHIRKATQGSIELENCHPFMRELWGRHWIFAHNGDLKDYSPTLDGQYRPVGGTDSEAAFCQILQGLRRRFGYEAPSNAQLFDAVESLTRELTHYGVFNFLISNGRVLFAHCSTNLHYIVRKWPFNKAHLLDADMTVDFSQTNRQGDCVAVIATKPLTDNETWTRLDAGQLIMFENGLAARQTVIPIPEAVQRKNAENLACA</sequence>
<dbReference type="AlphaFoldDB" id="A0A4R3M7T1"/>
<dbReference type="Proteomes" id="UP000295525">
    <property type="component" value="Unassembled WGS sequence"/>
</dbReference>
<dbReference type="PROSITE" id="PS51278">
    <property type="entry name" value="GATASE_TYPE_2"/>
    <property type="match status" value="1"/>
</dbReference>
<evidence type="ECO:0000256" key="1">
    <source>
        <dbReference type="ARBA" id="ARBA00022962"/>
    </source>
</evidence>
<keyword evidence="4" id="KW-1185">Reference proteome</keyword>